<sequence length="52" mass="6206">MRRQKVSAVSFTDKETFMTRLRSAGYRLNEHTLEIKRLTCIYVRDAGKFFFS</sequence>
<reference evidence="1 2" key="1">
    <citation type="submission" date="2017-11" db="EMBL/GenBank/DDBJ databases">
        <title>Draft Genome Sequence of Sporolactobacillus inulinus NBRC 111894 Isolated from Koso, a Japanese Sugar-Vegetable Fermented Beverage.</title>
        <authorList>
            <person name="Chiou T.Y."/>
            <person name="Oshima K."/>
            <person name="Suda W."/>
            <person name="Hattori M."/>
            <person name="Takahashi T."/>
        </authorList>
    </citation>
    <scope>NUCLEOTIDE SEQUENCE [LARGE SCALE GENOMIC DNA]</scope>
    <source>
        <strain evidence="1 2">NBRC111894</strain>
    </source>
</reference>
<dbReference type="AlphaFoldDB" id="A0A4Y1Z866"/>
<evidence type="ECO:0000313" key="1">
    <source>
        <dbReference type="EMBL" id="GAY75146.1"/>
    </source>
</evidence>
<proteinExistence type="predicted"/>
<comment type="caution">
    <text evidence="1">The sequence shown here is derived from an EMBL/GenBank/DDBJ whole genome shotgun (WGS) entry which is preliminary data.</text>
</comment>
<gene>
    <name evidence="1" type="ORF">NBRC111894_700</name>
</gene>
<name>A0A4Y1Z866_9BACL</name>
<protein>
    <submittedName>
        <fullName evidence="1">Uncharacterized protein</fullName>
    </submittedName>
</protein>
<evidence type="ECO:0000313" key="2">
    <source>
        <dbReference type="Proteomes" id="UP000319716"/>
    </source>
</evidence>
<organism evidence="1 2">
    <name type="scientific">Sporolactobacillus inulinus</name>
    <dbReference type="NCBI Taxonomy" id="2078"/>
    <lineage>
        <taxon>Bacteria</taxon>
        <taxon>Bacillati</taxon>
        <taxon>Bacillota</taxon>
        <taxon>Bacilli</taxon>
        <taxon>Bacillales</taxon>
        <taxon>Sporolactobacillaceae</taxon>
        <taxon>Sporolactobacillus</taxon>
    </lineage>
</organism>
<dbReference type="Proteomes" id="UP000319716">
    <property type="component" value="Unassembled WGS sequence"/>
</dbReference>
<dbReference type="EMBL" id="BEXB01000003">
    <property type="protein sequence ID" value="GAY75146.1"/>
    <property type="molecule type" value="Genomic_DNA"/>
</dbReference>
<accession>A0A4Y1Z866</accession>